<evidence type="ECO:0000313" key="3">
    <source>
        <dbReference type="Proteomes" id="UP000095767"/>
    </source>
</evidence>
<proteinExistence type="predicted"/>
<dbReference type="Pfam" id="PF01397">
    <property type="entry name" value="Terpene_synth"/>
    <property type="match status" value="1"/>
</dbReference>
<reference evidence="2 3" key="1">
    <citation type="submission" date="2016-09" db="EMBL/GenBank/DDBJ databases">
        <title>The draft genome of Dichanthelium oligosanthes: A C3 panicoid grass species.</title>
        <authorList>
            <person name="Studer A.J."/>
            <person name="Schnable J.C."/>
            <person name="Brutnell T.P."/>
        </authorList>
    </citation>
    <scope>NUCLEOTIDE SEQUENCE [LARGE SCALE GENOMIC DNA]</scope>
    <source>
        <strain evidence="3">cv. Kellogg 1175</strain>
        <tissue evidence="2">Leaf</tissue>
    </source>
</reference>
<dbReference type="GO" id="GO:0016114">
    <property type="term" value="P:terpenoid biosynthetic process"/>
    <property type="evidence" value="ECO:0007669"/>
    <property type="project" value="InterPro"/>
</dbReference>
<dbReference type="Gene3D" id="1.50.10.130">
    <property type="entry name" value="Terpene synthase, N-terminal domain"/>
    <property type="match status" value="1"/>
</dbReference>
<dbReference type="PANTHER" id="PTHR31225">
    <property type="entry name" value="OS04G0344100 PROTEIN-RELATED"/>
    <property type="match status" value="1"/>
</dbReference>
<dbReference type="STRING" id="888268.A0A1E5V568"/>
<evidence type="ECO:0000313" key="2">
    <source>
        <dbReference type="EMBL" id="OEL20251.1"/>
    </source>
</evidence>
<gene>
    <name evidence="2" type="ORF">BAE44_0018731</name>
</gene>
<dbReference type="InterPro" id="IPR008930">
    <property type="entry name" value="Terpenoid_cyclase/PrenylTrfase"/>
</dbReference>
<organism evidence="2 3">
    <name type="scientific">Dichanthelium oligosanthes</name>
    <dbReference type="NCBI Taxonomy" id="888268"/>
    <lineage>
        <taxon>Eukaryota</taxon>
        <taxon>Viridiplantae</taxon>
        <taxon>Streptophyta</taxon>
        <taxon>Embryophyta</taxon>
        <taxon>Tracheophyta</taxon>
        <taxon>Spermatophyta</taxon>
        <taxon>Magnoliopsida</taxon>
        <taxon>Liliopsida</taxon>
        <taxon>Poales</taxon>
        <taxon>Poaceae</taxon>
        <taxon>PACMAD clade</taxon>
        <taxon>Panicoideae</taxon>
        <taxon>Panicodae</taxon>
        <taxon>Paniceae</taxon>
        <taxon>Dichantheliinae</taxon>
        <taxon>Dichanthelium</taxon>
    </lineage>
</organism>
<dbReference type="OrthoDB" id="683186at2759"/>
<dbReference type="Proteomes" id="UP000095767">
    <property type="component" value="Unassembled WGS sequence"/>
</dbReference>
<dbReference type="GO" id="GO:0010333">
    <property type="term" value="F:terpene synthase activity"/>
    <property type="evidence" value="ECO:0007669"/>
    <property type="project" value="InterPro"/>
</dbReference>
<dbReference type="InterPro" id="IPR001906">
    <property type="entry name" value="Terpene_synth_N"/>
</dbReference>
<sequence>MAKLNLVDTLQHLGIDHLFEEPIATTLSSIHDAEFNSSSLHEVALRFRLLRQHGLWVSAGMI</sequence>
<feature type="domain" description="Terpene synthase N-terminal" evidence="1">
    <location>
        <begin position="2"/>
        <end position="59"/>
    </location>
</feature>
<name>A0A1E5V568_9POAL</name>
<accession>A0A1E5V568</accession>
<evidence type="ECO:0000259" key="1">
    <source>
        <dbReference type="Pfam" id="PF01397"/>
    </source>
</evidence>
<protein>
    <recommendedName>
        <fullName evidence="1">Terpene synthase N-terminal domain-containing protein</fullName>
    </recommendedName>
</protein>
<dbReference type="InterPro" id="IPR036965">
    <property type="entry name" value="Terpene_synth_N_sf"/>
</dbReference>
<dbReference type="PANTHER" id="PTHR31225:SF222">
    <property type="entry name" value="ALPHA-COPAENE SYNTHASE"/>
    <property type="match status" value="1"/>
</dbReference>
<dbReference type="SUPFAM" id="SSF48239">
    <property type="entry name" value="Terpenoid cyclases/Protein prenyltransferases"/>
    <property type="match status" value="1"/>
</dbReference>
<dbReference type="EMBL" id="LWDX02051324">
    <property type="protein sequence ID" value="OEL20251.1"/>
    <property type="molecule type" value="Genomic_DNA"/>
</dbReference>
<keyword evidence="3" id="KW-1185">Reference proteome</keyword>
<comment type="caution">
    <text evidence="2">The sequence shown here is derived from an EMBL/GenBank/DDBJ whole genome shotgun (WGS) entry which is preliminary data.</text>
</comment>
<dbReference type="AlphaFoldDB" id="A0A1E5V568"/>
<dbReference type="InterPro" id="IPR050148">
    <property type="entry name" value="Terpene_synthase-like"/>
</dbReference>